<keyword evidence="1" id="KW-1133">Transmembrane helix</keyword>
<name>A0A9P0CUH4_9CUCU</name>
<sequence length="321" mass="37837">MAAELPMTLELLENDPLQEANITSFYEQMKSTYRTLDYYKNFTFIITILLMSLLVMIDIFLIEIFRRHPKLKTKINQYIFHYVISHLLFIISKYLFFYIFILTGLVNYISTIVFYIMLIFSGFASGMCYMLGLGLGVEWLCIVYNKNLEGNVRFLYNYPIIISYLIGGVIYGILIILMFYSLHVGIAISKILDLLFILFILICNCLRYKRRHLDNKNNYILNIASILILIWVPAFIYEELMTWSYGHYTLYTILLFTSEIPELFAVSTPIVLVIILKSHDEYFRKVIDRRNLWTLKSFDGNSEDEDEMEYTVNSDTNIINV</sequence>
<accession>A0A9P0CUH4</accession>
<feature type="transmembrane region" description="Helical" evidence="1">
    <location>
        <begin position="186"/>
        <end position="206"/>
    </location>
</feature>
<evidence type="ECO:0000256" key="1">
    <source>
        <dbReference type="SAM" id="Phobius"/>
    </source>
</evidence>
<reference evidence="2" key="1">
    <citation type="submission" date="2022-01" db="EMBL/GenBank/DDBJ databases">
        <authorList>
            <person name="King R."/>
        </authorList>
    </citation>
    <scope>NUCLEOTIDE SEQUENCE</scope>
</reference>
<keyword evidence="1" id="KW-0812">Transmembrane</keyword>
<proteinExistence type="predicted"/>
<dbReference type="AlphaFoldDB" id="A0A9P0CUH4"/>
<gene>
    <name evidence="2" type="ORF">PSYICH_LOCUS6093</name>
</gene>
<keyword evidence="3" id="KW-1185">Reference proteome</keyword>
<feature type="transmembrane region" description="Helical" evidence="1">
    <location>
        <begin position="83"/>
        <end position="106"/>
    </location>
</feature>
<dbReference type="Proteomes" id="UP001153636">
    <property type="component" value="Chromosome 18"/>
</dbReference>
<feature type="transmembrane region" description="Helical" evidence="1">
    <location>
        <begin position="248"/>
        <end position="276"/>
    </location>
</feature>
<dbReference type="OrthoDB" id="6784480at2759"/>
<evidence type="ECO:0000313" key="2">
    <source>
        <dbReference type="EMBL" id="CAH1104912.1"/>
    </source>
</evidence>
<organism evidence="2 3">
    <name type="scientific">Psylliodes chrysocephalus</name>
    <dbReference type="NCBI Taxonomy" id="3402493"/>
    <lineage>
        <taxon>Eukaryota</taxon>
        <taxon>Metazoa</taxon>
        <taxon>Ecdysozoa</taxon>
        <taxon>Arthropoda</taxon>
        <taxon>Hexapoda</taxon>
        <taxon>Insecta</taxon>
        <taxon>Pterygota</taxon>
        <taxon>Neoptera</taxon>
        <taxon>Endopterygota</taxon>
        <taxon>Coleoptera</taxon>
        <taxon>Polyphaga</taxon>
        <taxon>Cucujiformia</taxon>
        <taxon>Chrysomeloidea</taxon>
        <taxon>Chrysomelidae</taxon>
        <taxon>Galerucinae</taxon>
        <taxon>Alticini</taxon>
        <taxon>Psylliodes</taxon>
    </lineage>
</organism>
<feature type="transmembrane region" description="Helical" evidence="1">
    <location>
        <begin position="155"/>
        <end position="180"/>
    </location>
</feature>
<dbReference type="SUPFAM" id="SSF81321">
    <property type="entry name" value="Family A G protein-coupled receptor-like"/>
    <property type="match status" value="1"/>
</dbReference>
<feature type="transmembrane region" description="Helical" evidence="1">
    <location>
        <begin position="112"/>
        <end position="143"/>
    </location>
</feature>
<feature type="transmembrane region" description="Helical" evidence="1">
    <location>
        <begin position="42"/>
        <end position="62"/>
    </location>
</feature>
<protein>
    <submittedName>
        <fullName evidence="2">Uncharacterized protein</fullName>
    </submittedName>
</protein>
<feature type="transmembrane region" description="Helical" evidence="1">
    <location>
        <begin position="218"/>
        <end position="236"/>
    </location>
</feature>
<keyword evidence="1" id="KW-0472">Membrane</keyword>
<evidence type="ECO:0000313" key="3">
    <source>
        <dbReference type="Proteomes" id="UP001153636"/>
    </source>
</evidence>
<dbReference type="EMBL" id="OV651830">
    <property type="protein sequence ID" value="CAH1104912.1"/>
    <property type="molecule type" value="Genomic_DNA"/>
</dbReference>